<evidence type="ECO:0000256" key="8">
    <source>
        <dbReference type="HAMAP-Rule" id="MF_00972"/>
    </source>
</evidence>
<dbReference type="eggNOG" id="COG0590">
    <property type="taxonomic scope" value="Bacteria"/>
</dbReference>
<dbReference type="GO" id="GO:0002100">
    <property type="term" value="P:tRNA wobble adenosine to inosine editing"/>
    <property type="evidence" value="ECO:0007669"/>
    <property type="project" value="UniProtKB-UniRule"/>
</dbReference>
<evidence type="ECO:0000259" key="9">
    <source>
        <dbReference type="PROSITE" id="PS51747"/>
    </source>
</evidence>
<accession>M1LRQ2</accession>
<dbReference type="AlphaFoldDB" id="M1LRQ2"/>
<evidence type="ECO:0000256" key="2">
    <source>
        <dbReference type="ARBA" id="ARBA00011738"/>
    </source>
</evidence>
<dbReference type="HAMAP" id="MF_00972">
    <property type="entry name" value="tRNA_aden_deaminase"/>
    <property type="match status" value="1"/>
</dbReference>
<comment type="function">
    <text evidence="8">Catalyzes the deamination of adenosine to inosine at the wobble position 34 of tRNA(Arg2).</text>
</comment>
<evidence type="ECO:0000256" key="5">
    <source>
        <dbReference type="ARBA" id="ARBA00022801"/>
    </source>
</evidence>
<evidence type="ECO:0000313" key="11">
    <source>
        <dbReference type="Proteomes" id="UP000011547"/>
    </source>
</evidence>
<feature type="active site" description="Proton donor" evidence="8">
    <location>
        <position position="56"/>
    </location>
</feature>
<dbReference type="EMBL" id="CP003803">
    <property type="protein sequence ID" value="AGF46816.1"/>
    <property type="molecule type" value="Genomic_DNA"/>
</dbReference>
<evidence type="ECO:0000256" key="6">
    <source>
        <dbReference type="ARBA" id="ARBA00022833"/>
    </source>
</evidence>
<keyword evidence="5 8" id="KW-0378">Hydrolase</keyword>
<protein>
    <recommendedName>
        <fullName evidence="8">tRNA-specific adenosine deaminase</fullName>
        <ecNumber evidence="8">3.5.4.33</ecNumber>
    </recommendedName>
</protein>
<reference evidence="10 11" key="1">
    <citation type="journal article" date="2013" name="Genome Biol. Evol.">
        <title>Genome evolution and phylogenomic analysis of candidatus kinetoplastibacterium, the betaproteobacterial endosymbionts of strigomonas and angomonas.</title>
        <authorList>
            <person name="Alves J.M."/>
            <person name="Serrano M.G."/>
            <person name="Maia da Silva F."/>
            <person name="Voegtly L.J."/>
            <person name="Matveyev A.V."/>
            <person name="Teixeira M.M."/>
            <person name="Camargo E.P."/>
            <person name="Buck G.A."/>
        </authorList>
    </citation>
    <scope>NUCLEOTIDE SEQUENCE [LARGE SCALE GENOMIC DNA]</scope>
    <source>
        <strain evidence="10 11">TCC079E</strain>
    </source>
</reference>
<keyword evidence="6 8" id="KW-0862">Zinc</keyword>
<dbReference type="InterPro" id="IPR016192">
    <property type="entry name" value="APOBEC/CMP_deaminase_Zn-bd"/>
</dbReference>
<dbReference type="PROSITE" id="PS51747">
    <property type="entry name" value="CYT_DCMP_DEAMINASES_2"/>
    <property type="match status" value="1"/>
</dbReference>
<dbReference type="Gene3D" id="3.40.140.10">
    <property type="entry name" value="Cytidine Deaminase, domain 2"/>
    <property type="match status" value="1"/>
</dbReference>
<dbReference type="Pfam" id="PF00383">
    <property type="entry name" value="dCMP_cyt_deam_1"/>
    <property type="match status" value="1"/>
</dbReference>
<evidence type="ECO:0000256" key="1">
    <source>
        <dbReference type="ARBA" id="ARBA00010669"/>
    </source>
</evidence>
<keyword evidence="11" id="KW-1185">Reference proteome</keyword>
<dbReference type="CDD" id="cd01285">
    <property type="entry name" value="nucleoside_deaminase"/>
    <property type="match status" value="1"/>
</dbReference>
<dbReference type="PANTHER" id="PTHR11079:SF202">
    <property type="entry name" value="TRNA-SPECIFIC ADENOSINE DEAMINASE"/>
    <property type="match status" value="1"/>
</dbReference>
<gene>
    <name evidence="8" type="primary">tadA</name>
    <name evidence="10" type="ORF">CDSE_0502</name>
</gene>
<comment type="subunit">
    <text evidence="2 8">Homodimer.</text>
</comment>
<dbReference type="HOGENOM" id="CLU_025810_3_2_4"/>
<dbReference type="PATRIC" id="fig|1208919.3.peg.254"/>
<sequence length="154" mass="17216">MSFDTFMLKLALEEAKNAYNIDEVPVGAVVVDRFGDVIGYGYNRTIVDCDPTAHAEIVAIRSASKSSNNHRLFGANIYVTLEPCLMCLGAIFHSRIENVIYGAKDKKFGFSENIFNISDLKKINHHANVSQSKDNIVFECGNILSMFFEGKRNK</sequence>
<dbReference type="PROSITE" id="PS00903">
    <property type="entry name" value="CYT_DCMP_DEAMINASES_1"/>
    <property type="match status" value="1"/>
</dbReference>
<evidence type="ECO:0000256" key="3">
    <source>
        <dbReference type="ARBA" id="ARBA00022694"/>
    </source>
</evidence>
<proteinExistence type="inferred from homology"/>
<comment type="catalytic activity">
    <reaction evidence="7 8">
        <text>adenosine(34) in tRNA + H2O + H(+) = inosine(34) in tRNA + NH4(+)</text>
        <dbReference type="Rhea" id="RHEA:43168"/>
        <dbReference type="Rhea" id="RHEA-COMP:10373"/>
        <dbReference type="Rhea" id="RHEA-COMP:10374"/>
        <dbReference type="ChEBI" id="CHEBI:15377"/>
        <dbReference type="ChEBI" id="CHEBI:15378"/>
        <dbReference type="ChEBI" id="CHEBI:28938"/>
        <dbReference type="ChEBI" id="CHEBI:74411"/>
        <dbReference type="ChEBI" id="CHEBI:82852"/>
        <dbReference type="EC" id="3.5.4.33"/>
    </reaction>
</comment>
<feature type="domain" description="CMP/dCMP-type deaminase" evidence="9">
    <location>
        <begin position="2"/>
        <end position="113"/>
    </location>
</feature>
<feature type="binding site" evidence="8">
    <location>
        <position position="84"/>
    </location>
    <ligand>
        <name>Zn(2+)</name>
        <dbReference type="ChEBI" id="CHEBI:29105"/>
        <note>catalytic</note>
    </ligand>
</feature>
<dbReference type="RefSeq" id="WP_015396227.1">
    <property type="nucleotide sequence ID" value="NC_020294.1"/>
</dbReference>
<dbReference type="InterPro" id="IPR002125">
    <property type="entry name" value="CMP_dCMP_dom"/>
</dbReference>
<feature type="binding site" evidence="8">
    <location>
        <position position="54"/>
    </location>
    <ligand>
        <name>Zn(2+)</name>
        <dbReference type="ChEBI" id="CHEBI:29105"/>
        <note>catalytic</note>
    </ligand>
</feature>
<dbReference type="GO" id="GO:0052717">
    <property type="term" value="F:tRNA-specific adenosine-34 deaminase activity"/>
    <property type="evidence" value="ECO:0007669"/>
    <property type="project" value="UniProtKB-UniRule"/>
</dbReference>
<dbReference type="GO" id="GO:0008270">
    <property type="term" value="F:zinc ion binding"/>
    <property type="evidence" value="ECO:0007669"/>
    <property type="project" value="UniProtKB-UniRule"/>
</dbReference>
<keyword evidence="3 8" id="KW-0819">tRNA processing</keyword>
<dbReference type="PANTHER" id="PTHR11079">
    <property type="entry name" value="CYTOSINE DEAMINASE FAMILY MEMBER"/>
    <property type="match status" value="1"/>
</dbReference>
<keyword evidence="4 8" id="KW-0479">Metal-binding</keyword>
<name>M1LRQ2_9PROT</name>
<evidence type="ECO:0000313" key="10">
    <source>
        <dbReference type="EMBL" id="AGF46816.1"/>
    </source>
</evidence>
<dbReference type="OrthoDB" id="9802676at2"/>
<dbReference type="Proteomes" id="UP000011547">
    <property type="component" value="Chromosome"/>
</dbReference>
<dbReference type="KEGG" id="kde:CDSE_0502"/>
<dbReference type="SUPFAM" id="SSF53927">
    <property type="entry name" value="Cytidine deaminase-like"/>
    <property type="match status" value="1"/>
</dbReference>
<dbReference type="EC" id="3.5.4.33" evidence="8"/>
<comment type="cofactor">
    <cofactor evidence="8">
        <name>Zn(2+)</name>
        <dbReference type="ChEBI" id="CHEBI:29105"/>
    </cofactor>
    <text evidence="8">Binds 1 zinc ion per subunit.</text>
</comment>
<dbReference type="STRING" id="1208919.CDSE_0502"/>
<dbReference type="InterPro" id="IPR028883">
    <property type="entry name" value="tRNA_aden_deaminase"/>
</dbReference>
<dbReference type="InterPro" id="IPR016193">
    <property type="entry name" value="Cytidine_deaminase-like"/>
</dbReference>
<organism evidence="10 11">
    <name type="scientific">Candidatus Kinetoplastidibacterium desouzai TCC079E</name>
    <dbReference type="NCBI Taxonomy" id="1208919"/>
    <lineage>
        <taxon>Bacteria</taxon>
        <taxon>Pseudomonadati</taxon>
        <taxon>Pseudomonadota</taxon>
        <taxon>Betaproteobacteria</taxon>
        <taxon>Candidatus Kinetoplastidibacterium</taxon>
    </lineage>
</organism>
<comment type="similarity">
    <text evidence="1">Belongs to the cytidine and deoxycytidylate deaminase family. ADAT2 subfamily.</text>
</comment>
<feature type="binding site" evidence="8">
    <location>
        <position position="87"/>
    </location>
    <ligand>
        <name>Zn(2+)</name>
        <dbReference type="ChEBI" id="CHEBI:29105"/>
        <note>catalytic</note>
    </ligand>
</feature>
<evidence type="ECO:0000256" key="4">
    <source>
        <dbReference type="ARBA" id="ARBA00022723"/>
    </source>
</evidence>
<evidence type="ECO:0000256" key="7">
    <source>
        <dbReference type="ARBA" id="ARBA00048045"/>
    </source>
</evidence>